<reference evidence="1" key="1">
    <citation type="submission" date="2018-05" db="EMBL/GenBank/DDBJ databases">
        <authorList>
            <person name="Lanie J.A."/>
            <person name="Ng W.-L."/>
            <person name="Kazmierczak K.M."/>
            <person name="Andrzejewski T.M."/>
            <person name="Davidsen T.M."/>
            <person name="Wayne K.J."/>
            <person name="Tettelin H."/>
            <person name="Glass J.I."/>
            <person name="Rusch D."/>
            <person name="Podicherti R."/>
            <person name="Tsui H.-C.T."/>
            <person name="Winkler M.E."/>
        </authorList>
    </citation>
    <scope>NUCLEOTIDE SEQUENCE</scope>
</reference>
<feature type="non-terminal residue" evidence="1">
    <location>
        <position position="1"/>
    </location>
</feature>
<protein>
    <submittedName>
        <fullName evidence="1">Uncharacterized protein</fullName>
    </submittedName>
</protein>
<dbReference type="AlphaFoldDB" id="A0A381WKT8"/>
<organism evidence="1">
    <name type="scientific">marine metagenome</name>
    <dbReference type="NCBI Taxonomy" id="408172"/>
    <lineage>
        <taxon>unclassified sequences</taxon>
        <taxon>metagenomes</taxon>
        <taxon>ecological metagenomes</taxon>
    </lineage>
</organism>
<sequence length="65" mass="7131">FGIAPFHIGDGEWANWPLRRSGRSNLGFAYVVVSCIHASEPLWRYTNCGPILWLLGESGNIEAGA</sequence>
<proteinExistence type="predicted"/>
<evidence type="ECO:0000313" key="1">
    <source>
        <dbReference type="EMBL" id="SVA52577.1"/>
    </source>
</evidence>
<gene>
    <name evidence="1" type="ORF">METZ01_LOCUS105431</name>
</gene>
<name>A0A381WKT8_9ZZZZ</name>
<accession>A0A381WKT8</accession>
<dbReference type="EMBL" id="UINC01011984">
    <property type="protein sequence ID" value="SVA52577.1"/>
    <property type="molecule type" value="Genomic_DNA"/>
</dbReference>